<protein>
    <submittedName>
        <fullName evidence="3">Diguanylate cyclase</fullName>
    </submittedName>
</protein>
<dbReference type="EMBL" id="JAEKJR010000002">
    <property type="protein sequence ID" value="MBN8430681.1"/>
    <property type="molecule type" value="Genomic_DNA"/>
</dbReference>
<evidence type="ECO:0000256" key="1">
    <source>
        <dbReference type="SAM" id="Phobius"/>
    </source>
</evidence>
<keyword evidence="1" id="KW-1133">Transmembrane helix</keyword>
<feature type="transmembrane region" description="Helical" evidence="1">
    <location>
        <begin position="312"/>
        <end position="333"/>
    </location>
</feature>
<dbReference type="NCBIfam" id="TIGR00254">
    <property type="entry name" value="GGDEF"/>
    <property type="match status" value="1"/>
</dbReference>
<sequence length="607" mass="67832">MLLTLRRLTSDHSQSQGFRGFIVLHTARLNTLRFKACLFSLLLVVAMCLFFILLGSGSLQSLLAKNREHRHLNFQFQVSGLLQQSRQEMARLAELIALSPRGRISSRDELRKAMNRQWELLQHSWELHSLKVYDPGGKPALSWGSPHGTLRPGQVSLVLLRGQPLELVHCEPTCVQSLAVPMRARGGDYVLQVDRPLAKQLRRFREMTGSDIGILSAVRDAQPAQPGNGYLAGWQREVLSLTSRERLLPLLTRVSQQVAGVESLGRARVYEQDNRQFDIRTMSMDADEAGAQFVFVEDVSGQVEHIDESVKLLLLFSVLGALIFSAAVAGTLWGPIERLRRLAEALPLLTNGRFADARRLIRPVKKSLDKYDELDVLDNTGLTVCDQLEDMSEMVGRKTAQLEQIAMHDSLTGLDNRYSLLEQLEFYLELARHQPLPVPEQGYLFFIDLDDFKQVNDTLGHQGGDELLSVIARRLLSVMRCGDIVARLGGDEFCVFVRDIKGPHAYQTLADKLLNTVAQPVKIGDSLVEVTMSVGVVAIDETAGTLEDILQKADMAMYHAKRHGKNKYQLYTADLPGLSEPIVASPNHTIPGREKPAQLELVTSKPR</sequence>
<dbReference type="PROSITE" id="PS50887">
    <property type="entry name" value="GGDEF"/>
    <property type="match status" value="1"/>
</dbReference>
<dbReference type="Pfam" id="PF14827">
    <property type="entry name" value="dCache_3"/>
    <property type="match status" value="1"/>
</dbReference>
<proteinExistence type="predicted"/>
<accession>A0ABS3E5V2</accession>
<evidence type="ECO:0000313" key="3">
    <source>
        <dbReference type="EMBL" id="MBN8430681.1"/>
    </source>
</evidence>
<evidence type="ECO:0000259" key="2">
    <source>
        <dbReference type="PROSITE" id="PS50887"/>
    </source>
</evidence>
<feature type="transmembrane region" description="Helical" evidence="1">
    <location>
        <begin position="36"/>
        <end position="59"/>
    </location>
</feature>
<gene>
    <name evidence="3" type="ORF">JF535_07440</name>
</gene>
<feature type="domain" description="GGDEF" evidence="2">
    <location>
        <begin position="440"/>
        <end position="573"/>
    </location>
</feature>
<keyword evidence="1" id="KW-0812">Transmembrane</keyword>
<dbReference type="InterPro" id="IPR029787">
    <property type="entry name" value="Nucleotide_cyclase"/>
</dbReference>
<keyword evidence="1" id="KW-0472">Membrane</keyword>
<dbReference type="SUPFAM" id="SSF55073">
    <property type="entry name" value="Nucleotide cyclase"/>
    <property type="match status" value="1"/>
</dbReference>
<organism evidence="3 4">
    <name type="scientific">Microbulbifer salipaludis</name>
    <dbReference type="NCBI Taxonomy" id="187980"/>
    <lineage>
        <taxon>Bacteria</taxon>
        <taxon>Pseudomonadati</taxon>
        <taxon>Pseudomonadota</taxon>
        <taxon>Gammaproteobacteria</taxon>
        <taxon>Cellvibrionales</taxon>
        <taxon>Microbulbiferaceae</taxon>
        <taxon>Microbulbifer</taxon>
    </lineage>
</organism>
<dbReference type="InterPro" id="IPR000160">
    <property type="entry name" value="GGDEF_dom"/>
</dbReference>
<dbReference type="PANTHER" id="PTHR46663">
    <property type="entry name" value="DIGUANYLATE CYCLASE DGCT-RELATED"/>
    <property type="match status" value="1"/>
</dbReference>
<reference evidence="3 4" key="1">
    <citation type="submission" date="2020-12" db="EMBL/GenBank/DDBJ databases">
        <title>Oil enriched cultivation method for isolating marine PHA-producing bacteria.</title>
        <authorList>
            <person name="Zheng W."/>
            <person name="Yu S."/>
            <person name="Huang Y."/>
        </authorList>
    </citation>
    <scope>NUCLEOTIDE SEQUENCE [LARGE SCALE GENOMIC DNA]</scope>
    <source>
        <strain evidence="3 4">SN0-2</strain>
    </source>
</reference>
<dbReference type="Gene3D" id="3.30.70.270">
    <property type="match status" value="1"/>
</dbReference>
<dbReference type="CDD" id="cd01949">
    <property type="entry name" value="GGDEF"/>
    <property type="match status" value="1"/>
</dbReference>
<dbReference type="Proteomes" id="UP000664293">
    <property type="component" value="Unassembled WGS sequence"/>
</dbReference>
<dbReference type="SMART" id="SM00267">
    <property type="entry name" value="GGDEF"/>
    <property type="match status" value="1"/>
</dbReference>
<dbReference type="Pfam" id="PF00990">
    <property type="entry name" value="GGDEF"/>
    <property type="match status" value="1"/>
</dbReference>
<comment type="caution">
    <text evidence="3">The sequence shown here is derived from an EMBL/GenBank/DDBJ whole genome shotgun (WGS) entry which is preliminary data.</text>
</comment>
<name>A0ABS3E5V2_9GAMM</name>
<evidence type="ECO:0000313" key="4">
    <source>
        <dbReference type="Proteomes" id="UP000664293"/>
    </source>
</evidence>
<dbReference type="InterPro" id="IPR043128">
    <property type="entry name" value="Rev_trsase/Diguanyl_cyclase"/>
</dbReference>
<dbReference type="InterPro" id="IPR052163">
    <property type="entry name" value="DGC-Regulatory_Protein"/>
</dbReference>
<dbReference type="InterPro" id="IPR029150">
    <property type="entry name" value="dCache_3"/>
</dbReference>
<dbReference type="PANTHER" id="PTHR46663:SF2">
    <property type="entry name" value="GGDEF DOMAIN-CONTAINING PROTEIN"/>
    <property type="match status" value="1"/>
</dbReference>
<keyword evidence="4" id="KW-1185">Reference proteome</keyword>